<feature type="domain" description="Putative restriction endonuclease" evidence="1">
    <location>
        <begin position="13"/>
        <end position="175"/>
    </location>
</feature>
<dbReference type="PANTHER" id="PTHR36558">
    <property type="entry name" value="GLR1098 PROTEIN"/>
    <property type="match status" value="1"/>
</dbReference>
<accession>A0ABU8YW06</accession>
<keyword evidence="3" id="KW-1185">Reference proteome</keyword>
<dbReference type="SUPFAM" id="SSF52980">
    <property type="entry name" value="Restriction endonuclease-like"/>
    <property type="match status" value="1"/>
</dbReference>
<dbReference type="InterPro" id="IPR012296">
    <property type="entry name" value="Nuclease_put_TT1808"/>
</dbReference>
<dbReference type="CDD" id="cd06260">
    <property type="entry name" value="DUF820-like"/>
    <property type="match status" value="1"/>
</dbReference>
<evidence type="ECO:0000259" key="1">
    <source>
        <dbReference type="Pfam" id="PF05685"/>
    </source>
</evidence>
<gene>
    <name evidence="2" type="ORF">WMG39_26565</name>
</gene>
<dbReference type="RefSeq" id="WP_340520898.1">
    <property type="nucleotide sequence ID" value="NZ_JBBLXS010000595.1"/>
</dbReference>
<keyword evidence="2" id="KW-0540">Nuclease</keyword>
<dbReference type="Pfam" id="PF05685">
    <property type="entry name" value="Uma2"/>
    <property type="match status" value="1"/>
</dbReference>
<dbReference type="Gene3D" id="3.90.1570.10">
    <property type="entry name" value="tt1808, chain A"/>
    <property type="match status" value="1"/>
</dbReference>
<dbReference type="GO" id="GO:0004519">
    <property type="term" value="F:endonuclease activity"/>
    <property type="evidence" value="ECO:0007669"/>
    <property type="project" value="UniProtKB-KW"/>
</dbReference>
<sequence length="189" mass="21833">MIANISHNYTSPEDYLEGEKISQIKHEYRQGEIYAMAGASDAHETIAGNLFALLRNHVRGTGCRIYIGNMKARIEQADVFYYPDIMVTCDERDRSLDYFKRHPRLIVEVLSPTTAAFDRGNKFADYRTLETLQEYVVINQERIGVECYRRNAEGRWELYPYADGEEVRLASVEFQCPIAQIYEDVLGIS</sequence>
<organism evidence="2 3">
    <name type="scientific">Microcoleus anatoxicus PTRS2</name>
    <dbReference type="NCBI Taxonomy" id="2705321"/>
    <lineage>
        <taxon>Bacteria</taxon>
        <taxon>Bacillati</taxon>
        <taxon>Cyanobacteriota</taxon>
        <taxon>Cyanophyceae</taxon>
        <taxon>Oscillatoriophycideae</taxon>
        <taxon>Oscillatoriales</taxon>
        <taxon>Microcoleaceae</taxon>
        <taxon>Microcoleus</taxon>
        <taxon>Microcoleus anatoxicus</taxon>
    </lineage>
</organism>
<dbReference type="EMBL" id="JBBLXS010000595">
    <property type="protein sequence ID" value="MEK0188378.1"/>
    <property type="molecule type" value="Genomic_DNA"/>
</dbReference>
<evidence type="ECO:0000313" key="2">
    <source>
        <dbReference type="EMBL" id="MEK0188378.1"/>
    </source>
</evidence>
<protein>
    <submittedName>
        <fullName evidence="2">Uma2 family endonuclease</fullName>
    </submittedName>
</protein>
<keyword evidence="2" id="KW-0378">Hydrolase</keyword>
<proteinExistence type="predicted"/>
<dbReference type="InterPro" id="IPR011335">
    <property type="entry name" value="Restrct_endonuc-II-like"/>
</dbReference>
<dbReference type="PANTHER" id="PTHR36558:SF1">
    <property type="entry name" value="RESTRICTION ENDONUCLEASE DOMAIN-CONTAINING PROTEIN-RELATED"/>
    <property type="match status" value="1"/>
</dbReference>
<dbReference type="Proteomes" id="UP001384579">
    <property type="component" value="Unassembled WGS sequence"/>
</dbReference>
<keyword evidence="2" id="KW-0255">Endonuclease</keyword>
<evidence type="ECO:0000313" key="3">
    <source>
        <dbReference type="Proteomes" id="UP001384579"/>
    </source>
</evidence>
<name>A0ABU8YW06_9CYAN</name>
<dbReference type="InterPro" id="IPR008538">
    <property type="entry name" value="Uma2"/>
</dbReference>
<comment type="caution">
    <text evidence="2">The sequence shown here is derived from an EMBL/GenBank/DDBJ whole genome shotgun (WGS) entry which is preliminary data.</text>
</comment>
<reference evidence="2 3" key="1">
    <citation type="journal article" date="2020" name="Harmful Algae">
        <title>Molecular and morphological characterization of a novel dihydroanatoxin-a producing Microcoleus species (cyanobacteria) from the Russian River, California, USA.</title>
        <authorList>
            <person name="Conklin K.Y."/>
            <person name="Stancheva R."/>
            <person name="Otten T.G."/>
            <person name="Fadness R."/>
            <person name="Boyer G.L."/>
            <person name="Read B."/>
            <person name="Zhang X."/>
            <person name="Sheath R.G."/>
        </authorList>
    </citation>
    <scope>NUCLEOTIDE SEQUENCE [LARGE SCALE GENOMIC DNA]</scope>
    <source>
        <strain evidence="2 3">PTRS2</strain>
    </source>
</reference>